<accession>A0ABR1EAE0</accession>
<reference evidence="2 3" key="1">
    <citation type="submission" date="2023-08" db="EMBL/GenBank/DDBJ databases">
        <title>A Necator americanus chromosomal reference genome.</title>
        <authorList>
            <person name="Ilik V."/>
            <person name="Petrzelkova K.J."/>
            <person name="Pardy F."/>
            <person name="Fuh T."/>
            <person name="Niatou-Singa F.S."/>
            <person name="Gouil Q."/>
            <person name="Baker L."/>
            <person name="Ritchie M.E."/>
            <person name="Jex A.R."/>
            <person name="Gazzola D."/>
            <person name="Li H."/>
            <person name="Toshio Fujiwara R."/>
            <person name="Zhan B."/>
            <person name="Aroian R.V."/>
            <person name="Pafco B."/>
            <person name="Schwarz E.M."/>
        </authorList>
    </citation>
    <scope>NUCLEOTIDE SEQUENCE [LARGE SCALE GENOMIC DNA]</scope>
    <source>
        <strain evidence="2 3">Aroian</strain>
        <tissue evidence="2">Whole animal</tissue>
    </source>
</reference>
<dbReference type="EMBL" id="JAVFWL010000006">
    <property type="protein sequence ID" value="KAK6759550.1"/>
    <property type="molecule type" value="Genomic_DNA"/>
</dbReference>
<evidence type="ECO:0000313" key="2">
    <source>
        <dbReference type="EMBL" id="KAK6759550.1"/>
    </source>
</evidence>
<feature type="compositionally biased region" description="Basic and acidic residues" evidence="1">
    <location>
        <begin position="10"/>
        <end position="39"/>
    </location>
</feature>
<gene>
    <name evidence="2" type="primary">Necator_chrX.g21407</name>
    <name evidence="2" type="ORF">RB195_021246</name>
</gene>
<sequence length="234" mass="26131">MSLRPYQGGRFEEIGSEEAHTIETFERRVGGTPHSEPRRQYSSQEYTERRTFGRDENGEIVVKIEKNPSDPVRPVSPVRPVTPVGDHRHGHLLKPIQPINIPRIDVHSASPSNSPRHRQATSPRSQYAASPSHSANISPRSVSFSPRSTSSVGSNGVPMKKIIKKSRWVSIHDGRPVSPYTETITYEPAFPDRYSSASARSGRSGRSSTSLSPRLRRESDGSCAYIMQNPLYRD</sequence>
<feature type="compositionally biased region" description="Basic and acidic residues" evidence="1">
    <location>
        <begin position="46"/>
        <end position="68"/>
    </location>
</feature>
<keyword evidence="3" id="KW-1185">Reference proteome</keyword>
<feature type="region of interest" description="Disordered" evidence="1">
    <location>
        <begin position="1"/>
        <end position="158"/>
    </location>
</feature>
<feature type="region of interest" description="Disordered" evidence="1">
    <location>
        <begin position="191"/>
        <end position="234"/>
    </location>
</feature>
<protein>
    <submittedName>
        <fullName evidence="2">Uncharacterized protein</fullName>
    </submittedName>
</protein>
<feature type="compositionally biased region" description="Low complexity" evidence="1">
    <location>
        <begin position="138"/>
        <end position="154"/>
    </location>
</feature>
<proteinExistence type="predicted"/>
<feature type="compositionally biased region" description="Polar residues" evidence="1">
    <location>
        <begin position="109"/>
        <end position="137"/>
    </location>
</feature>
<feature type="compositionally biased region" description="Low complexity" evidence="1">
    <location>
        <begin position="193"/>
        <end position="213"/>
    </location>
</feature>
<dbReference type="Proteomes" id="UP001303046">
    <property type="component" value="Unassembled WGS sequence"/>
</dbReference>
<name>A0ABR1EAE0_NECAM</name>
<feature type="compositionally biased region" description="Low complexity" evidence="1">
    <location>
        <begin position="69"/>
        <end position="84"/>
    </location>
</feature>
<comment type="caution">
    <text evidence="2">The sequence shown here is derived from an EMBL/GenBank/DDBJ whole genome shotgun (WGS) entry which is preliminary data.</text>
</comment>
<evidence type="ECO:0000313" key="3">
    <source>
        <dbReference type="Proteomes" id="UP001303046"/>
    </source>
</evidence>
<organism evidence="2 3">
    <name type="scientific">Necator americanus</name>
    <name type="common">Human hookworm</name>
    <dbReference type="NCBI Taxonomy" id="51031"/>
    <lineage>
        <taxon>Eukaryota</taxon>
        <taxon>Metazoa</taxon>
        <taxon>Ecdysozoa</taxon>
        <taxon>Nematoda</taxon>
        <taxon>Chromadorea</taxon>
        <taxon>Rhabditida</taxon>
        <taxon>Rhabditina</taxon>
        <taxon>Rhabditomorpha</taxon>
        <taxon>Strongyloidea</taxon>
        <taxon>Ancylostomatidae</taxon>
        <taxon>Bunostominae</taxon>
        <taxon>Necator</taxon>
    </lineage>
</organism>
<evidence type="ECO:0000256" key="1">
    <source>
        <dbReference type="SAM" id="MobiDB-lite"/>
    </source>
</evidence>